<evidence type="ECO:0000313" key="1">
    <source>
        <dbReference type="EMBL" id="TLU61620.1"/>
    </source>
</evidence>
<keyword evidence="1" id="KW-0808">Transferase</keyword>
<dbReference type="GO" id="GO:0016740">
    <property type="term" value="F:transferase activity"/>
    <property type="evidence" value="ECO:0007669"/>
    <property type="project" value="UniProtKB-KW"/>
</dbReference>
<evidence type="ECO:0000313" key="2">
    <source>
        <dbReference type="Proteomes" id="UP000307790"/>
    </source>
</evidence>
<dbReference type="Proteomes" id="UP000307790">
    <property type="component" value="Unassembled WGS sequence"/>
</dbReference>
<name>A0A5R9IG60_9GAMM</name>
<comment type="caution">
    <text evidence="1">The sequence shown here is derived from an EMBL/GenBank/DDBJ whole genome shotgun (WGS) entry which is preliminary data.</text>
</comment>
<dbReference type="Pfam" id="PF04339">
    <property type="entry name" value="FemAB_like"/>
    <property type="match status" value="1"/>
</dbReference>
<accession>A0A5R9IG60</accession>
<protein>
    <submittedName>
        <fullName evidence="1">GNAT family N-acetyltransferase</fullName>
    </submittedName>
</protein>
<proteinExistence type="predicted"/>
<dbReference type="SUPFAM" id="SSF55729">
    <property type="entry name" value="Acyl-CoA N-acyltransferases (Nat)"/>
    <property type="match status" value="1"/>
</dbReference>
<dbReference type="EMBL" id="VCBC01000015">
    <property type="protein sequence ID" value="TLU61620.1"/>
    <property type="molecule type" value="Genomic_DNA"/>
</dbReference>
<dbReference type="Gene3D" id="3.40.630.30">
    <property type="match status" value="1"/>
</dbReference>
<dbReference type="InterPro" id="IPR016181">
    <property type="entry name" value="Acyl_CoA_acyltransferase"/>
</dbReference>
<gene>
    <name evidence="1" type="ORF">FE810_13970</name>
</gene>
<dbReference type="PANTHER" id="PTHR47017">
    <property type="entry name" value="ACYL-COA"/>
    <property type="match status" value="1"/>
</dbReference>
<sequence length="382" mass="44532">MLTAKFFSSFIDIPREHWQSLFKDLSLFCQYDYLLCLERSLCVGAESGWIPNHLVLYQQDTPVAAMPLYLKMHSYGEYMFDWNWAAAYQQQQVRYYPKLLSAIPFTPVTGQRLAVLDSANLAAADIVSALKSALTLQLKKFDASNFQCLFNEKQQSDDFAKQGLAQRQDIQFHWFNHEYLSFADFVAKLTARKRKSIHKERRALQAYGLEFRWLDGEQINNSDWQLFYRCYRQTYRKRSGHDGYLNLDFFLSLSKFLAENCRLLVVYDGERAIASALFFVHQNTLYGRYWGALEDIPGLHFEACYYQGIEYCIANQLARFDAGVQGEHKLNRGFEPVISYGNYLLADSPFKQAILDVIRRENVHYQTLLASNTLDSAYRKDD</sequence>
<dbReference type="AlphaFoldDB" id="A0A5R9IG60"/>
<dbReference type="RefSeq" id="WP_138320738.1">
    <property type="nucleotide sequence ID" value="NZ_VCBC01000015.1"/>
</dbReference>
<dbReference type="InterPro" id="IPR007434">
    <property type="entry name" value="FemAB-like"/>
</dbReference>
<reference evidence="1 2" key="1">
    <citation type="submission" date="2019-05" db="EMBL/GenBank/DDBJ databases">
        <title>Genome sequences of Thalassotalea litorea 1K03283.</title>
        <authorList>
            <person name="Zhang D."/>
        </authorList>
    </citation>
    <scope>NUCLEOTIDE SEQUENCE [LARGE SCALE GENOMIC DNA]</scope>
    <source>
        <strain evidence="1 2">MCCC 1K03283</strain>
    </source>
</reference>
<dbReference type="OrthoDB" id="9776898at2"/>
<organism evidence="1 2">
    <name type="scientific">Thalassotalea litorea</name>
    <dbReference type="NCBI Taxonomy" id="2020715"/>
    <lineage>
        <taxon>Bacteria</taxon>
        <taxon>Pseudomonadati</taxon>
        <taxon>Pseudomonadota</taxon>
        <taxon>Gammaproteobacteria</taxon>
        <taxon>Alteromonadales</taxon>
        <taxon>Colwelliaceae</taxon>
        <taxon>Thalassotalea</taxon>
    </lineage>
</organism>
<dbReference type="PANTHER" id="PTHR47017:SF1">
    <property type="entry name" value="ACYL-COA"/>
    <property type="match status" value="1"/>
</dbReference>
<keyword evidence="2" id="KW-1185">Reference proteome</keyword>